<evidence type="ECO:0000313" key="3">
    <source>
        <dbReference type="Proteomes" id="UP001234585"/>
    </source>
</evidence>
<evidence type="ECO:0000256" key="1">
    <source>
        <dbReference type="SAM" id="SignalP"/>
    </source>
</evidence>
<protein>
    <submittedName>
        <fullName evidence="2">Uncharacterized protein</fullName>
    </submittedName>
</protein>
<gene>
    <name evidence="2" type="ORF">Q9313_09000</name>
</gene>
<dbReference type="AlphaFoldDB" id="A0AA50CHE5"/>
<keyword evidence="1" id="KW-0732">Signal</keyword>
<dbReference type="Proteomes" id="UP001234585">
    <property type="component" value="Chromosome"/>
</dbReference>
<sequence length="197" mass="20885">MARIKPSILAAATVLLALPAVAQDAPTEADIRDAHATLLGLARDDGKPQEDDSAALYYSIVENPDAPRLVTRLQVGGVPCRARFMSALQFPGQWATVTFGMVDLRRVTSVLAYASADDMIAGVKPVPVDSDKAVQIVLTGKDLHCATRVSLSGEAASDMVCADRLDLTLTDAREKERARKALAIVAGICKAPAFAKK</sequence>
<evidence type="ECO:0000313" key="2">
    <source>
        <dbReference type="EMBL" id="WLR95885.1"/>
    </source>
</evidence>
<feature type="chain" id="PRO_5041444601" evidence="1">
    <location>
        <begin position="23"/>
        <end position="197"/>
    </location>
</feature>
<proteinExistence type="predicted"/>
<dbReference type="RefSeq" id="WP_306036404.1">
    <property type="nucleotide sequence ID" value="NZ_CP132302.1"/>
</dbReference>
<keyword evidence="3" id="KW-1185">Reference proteome</keyword>
<name>A0AA50CHE5_9HYPH</name>
<reference evidence="2 3" key="1">
    <citation type="submission" date="2023-08" db="EMBL/GenBank/DDBJ databases">
        <title>Pathogen: clinical or host-associated sample.</title>
        <authorList>
            <person name="Hergert J."/>
            <person name="Casey R."/>
            <person name="Wagner J."/>
            <person name="Young E.L."/>
            <person name="Oakeson K.F."/>
        </authorList>
    </citation>
    <scope>NUCLEOTIDE SEQUENCE [LARGE SCALE GENOMIC DNA]</scope>
    <source>
        <strain evidence="2 3">1760953</strain>
    </source>
</reference>
<organism evidence="2 3">
    <name type="scientific">Shinella sumterensis</name>
    <dbReference type="NCBI Taxonomy" id="1967501"/>
    <lineage>
        <taxon>Bacteria</taxon>
        <taxon>Pseudomonadati</taxon>
        <taxon>Pseudomonadota</taxon>
        <taxon>Alphaproteobacteria</taxon>
        <taxon>Hyphomicrobiales</taxon>
        <taxon>Rhizobiaceae</taxon>
        <taxon>Shinella</taxon>
    </lineage>
</organism>
<feature type="signal peptide" evidence="1">
    <location>
        <begin position="1"/>
        <end position="22"/>
    </location>
</feature>
<accession>A0AA50CHE5</accession>
<dbReference type="EMBL" id="CP132302">
    <property type="protein sequence ID" value="WLR95885.1"/>
    <property type="molecule type" value="Genomic_DNA"/>
</dbReference>